<sequence length="113" mass="13331">MSSKTYEEWRATRHLRPGFEQDQEESTDQMWQEIVSYYVNLNRKRRKMTQKQLAEALHISQPGVCQMLKRPATIAKLWRLSVAMGGKLEVNIRFDDKVYSLLNEPLEDETEGQ</sequence>
<dbReference type="CDD" id="cd00093">
    <property type="entry name" value="HTH_XRE"/>
    <property type="match status" value="1"/>
</dbReference>
<evidence type="ECO:0000313" key="2">
    <source>
        <dbReference type="EMBL" id="CAB4604939.1"/>
    </source>
</evidence>
<dbReference type="InterPro" id="IPR010982">
    <property type="entry name" value="Lambda_DNA-bd_dom_sf"/>
</dbReference>
<dbReference type="InterPro" id="IPR001387">
    <property type="entry name" value="Cro/C1-type_HTH"/>
</dbReference>
<reference evidence="2" key="1">
    <citation type="submission" date="2020-05" db="EMBL/GenBank/DDBJ databases">
        <authorList>
            <person name="Chiriac C."/>
            <person name="Salcher M."/>
            <person name="Ghai R."/>
            <person name="Kavagutti S V."/>
        </authorList>
    </citation>
    <scope>NUCLEOTIDE SEQUENCE</scope>
</reference>
<gene>
    <name evidence="2" type="ORF">UFOPK1808_01024</name>
</gene>
<accession>A0A6J6GZ85</accession>
<organism evidence="2">
    <name type="scientific">freshwater metagenome</name>
    <dbReference type="NCBI Taxonomy" id="449393"/>
    <lineage>
        <taxon>unclassified sequences</taxon>
        <taxon>metagenomes</taxon>
        <taxon>ecological metagenomes</taxon>
    </lineage>
</organism>
<dbReference type="EMBL" id="CAEZUL010000123">
    <property type="protein sequence ID" value="CAB4604939.1"/>
    <property type="molecule type" value="Genomic_DNA"/>
</dbReference>
<name>A0A6J6GZ85_9ZZZZ</name>
<dbReference type="AlphaFoldDB" id="A0A6J6GZ85"/>
<dbReference type="PROSITE" id="PS50943">
    <property type="entry name" value="HTH_CROC1"/>
    <property type="match status" value="1"/>
</dbReference>
<protein>
    <submittedName>
        <fullName evidence="2">Unannotated protein</fullName>
    </submittedName>
</protein>
<dbReference type="Gene3D" id="1.10.260.40">
    <property type="entry name" value="lambda repressor-like DNA-binding domains"/>
    <property type="match status" value="1"/>
</dbReference>
<feature type="domain" description="HTH cro/C1-type" evidence="1">
    <location>
        <begin position="43"/>
        <end position="91"/>
    </location>
</feature>
<evidence type="ECO:0000259" key="1">
    <source>
        <dbReference type="PROSITE" id="PS50943"/>
    </source>
</evidence>
<proteinExistence type="predicted"/>
<dbReference type="GO" id="GO:0003677">
    <property type="term" value="F:DNA binding"/>
    <property type="evidence" value="ECO:0007669"/>
    <property type="project" value="InterPro"/>
</dbReference>
<dbReference type="SUPFAM" id="SSF47413">
    <property type="entry name" value="lambda repressor-like DNA-binding domains"/>
    <property type="match status" value="1"/>
</dbReference>